<comment type="cofactor">
    <cofactor evidence="1 5">
        <name>Zn(2+)</name>
        <dbReference type="ChEBI" id="CHEBI:29105"/>
    </cofactor>
</comment>
<dbReference type="PANTHER" id="PTHR43401:SF2">
    <property type="entry name" value="L-THREONINE 3-DEHYDROGENASE"/>
    <property type="match status" value="1"/>
</dbReference>
<dbReference type="RefSeq" id="WP_157415835.1">
    <property type="nucleotide sequence ID" value="NZ_BAAAMK010000009.1"/>
</dbReference>
<dbReference type="InterPro" id="IPR050129">
    <property type="entry name" value="Zn_alcohol_dh"/>
</dbReference>
<evidence type="ECO:0000256" key="1">
    <source>
        <dbReference type="ARBA" id="ARBA00001947"/>
    </source>
</evidence>
<dbReference type="InterPro" id="IPR011032">
    <property type="entry name" value="GroES-like_sf"/>
</dbReference>
<reference evidence="8" key="1">
    <citation type="journal article" date="2019" name="Int. J. Syst. Evol. Microbiol.">
        <title>The Global Catalogue of Microorganisms (GCM) 10K type strain sequencing project: providing services to taxonomists for standard genome sequencing and annotation.</title>
        <authorList>
            <consortium name="The Broad Institute Genomics Platform"/>
            <consortium name="The Broad Institute Genome Sequencing Center for Infectious Disease"/>
            <person name="Wu L."/>
            <person name="Ma J."/>
        </authorList>
    </citation>
    <scope>NUCLEOTIDE SEQUENCE [LARGE SCALE GENOMIC DNA]</scope>
    <source>
        <strain evidence="8">JCM 13584</strain>
    </source>
</reference>
<dbReference type="InterPro" id="IPR013154">
    <property type="entry name" value="ADH-like_N"/>
</dbReference>
<feature type="domain" description="Enoyl reductase (ER)" evidence="6">
    <location>
        <begin position="8"/>
        <end position="334"/>
    </location>
</feature>
<dbReference type="SUPFAM" id="SSF50129">
    <property type="entry name" value="GroES-like"/>
    <property type="match status" value="1"/>
</dbReference>
<dbReference type="Gene3D" id="3.40.50.720">
    <property type="entry name" value="NAD(P)-binding Rossmann-like Domain"/>
    <property type="match status" value="1"/>
</dbReference>
<accession>A0ABP5CLP3</accession>
<keyword evidence="3 5" id="KW-0862">Zinc</keyword>
<dbReference type="Pfam" id="PF00107">
    <property type="entry name" value="ADH_zinc_N"/>
    <property type="match status" value="1"/>
</dbReference>
<evidence type="ECO:0000256" key="5">
    <source>
        <dbReference type="RuleBase" id="RU361277"/>
    </source>
</evidence>
<dbReference type="InterPro" id="IPR013149">
    <property type="entry name" value="ADH-like_C"/>
</dbReference>
<dbReference type="Pfam" id="PF08240">
    <property type="entry name" value="ADH_N"/>
    <property type="match status" value="1"/>
</dbReference>
<evidence type="ECO:0000256" key="2">
    <source>
        <dbReference type="ARBA" id="ARBA00022723"/>
    </source>
</evidence>
<dbReference type="PROSITE" id="PS00059">
    <property type="entry name" value="ADH_ZINC"/>
    <property type="match status" value="1"/>
</dbReference>
<comment type="similarity">
    <text evidence="5">Belongs to the zinc-containing alcohol dehydrogenase family.</text>
</comment>
<evidence type="ECO:0000256" key="3">
    <source>
        <dbReference type="ARBA" id="ARBA00022833"/>
    </source>
</evidence>
<keyword evidence="8" id="KW-1185">Reference proteome</keyword>
<keyword evidence="4" id="KW-0560">Oxidoreductase</keyword>
<dbReference type="InterPro" id="IPR036291">
    <property type="entry name" value="NAD(P)-bd_dom_sf"/>
</dbReference>
<proteinExistence type="inferred from homology"/>
<dbReference type="Gene3D" id="3.90.180.10">
    <property type="entry name" value="Medium-chain alcohol dehydrogenases, catalytic domain"/>
    <property type="match status" value="1"/>
</dbReference>
<name>A0ABP5CLP3_9MICO</name>
<evidence type="ECO:0000256" key="4">
    <source>
        <dbReference type="ARBA" id="ARBA00023002"/>
    </source>
</evidence>
<protein>
    <submittedName>
        <fullName evidence="7">Alcohol dehydrogenase catalytic domain-containing protein</fullName>
    </submittedName>
</protein>
<dbReference type="SUPFAM" id="SSF51735">
    <property type="entry name" value="NAD(P)-binding Rossmann-fold domains"/>
    <property type="match status" value="1"/>
</dbReference>
<organism evidence="7 8">
    <name type="scientific">Agromyces allii</name>
    <dbReference type="NCBI Taxonomy" id="393607"/>
    <lineage>
        <taxon>Bacteria</taxon>
        <taxon>Bacillati</taxon>
        <taxon>Actinomycetota</taxon>
        <taxon>Actinomycetes</taxon>
        <taxon>Micrococcales</taxon>
        <taxon>Microbacteriaceae</taxon>
        <taxon>Agromyces</taxon>
    </lineage>
</organism>
<dbReference type="EMBL" id="BAAAMK010000009">
    <property type="protein sequence ID" value="GAA1963600.1"/>
    <property type="molecule type" value="Genomic_DNA"/>
</dbReference>
<dbReference type="InterPro" id="IPR002328">
    <property type="entry name" value="ADH_Zn_CS"/>
</dbReference>
<sequence length="362" mass="37683">MLTAAYTGDRTITIAETEPQAPGPAQVRIRVAYVGLCGTDLHILHGSMDARVETPLVFGHEMSGTIDAIGEGVDGWAVGQPVTVMPLAWDGTCPACLAGNEHICQNLDFIGIDSPGALQAFWNVPADVLVALPDGVALDAAALVEPVAVAVHDVRRAEIHGGERAVVIGGGPIGVLIATVARAFGAQVAVIELDANRRAQIEGLGFETIDPREVDQVAWVEQWTGGAGADVVFEVSGAAAAVLGATALAKVRGTLVVVAIHPTPREIDLQRVFWRELRILGARVYQRTDFERAVELVADGTIPSDLLITKIVPLAETRAAFDDLEAGRAMKVLVDVQAGQPGTDGVADAAASVAVDAQGVGV</sequence>
<evidence type="ECO:0000313" key="7">
    <source>
        <dbReference type="EMBL" id="GAA1963600.1"/>
    </source>
</evidence>
<dbReference type="InterPro" id="IPR020843">
    <property type="entry name" value="ER"/>
</dbReference>
<dbReference type="Proteomes" id="UP001499954">
    <property type="component" value="Unassembled WGS sequence"/>
</dbReference>
<dbReference type="PANTHER" id="PTHR43401">
    <property type="entry name" value="L-THREONINE 3-DEHYDROGENASE"/>
    <property type="match status" value="1"/>
</dbReference>
<gene>
    <name evidence="7" type="ORF">GCM10009717_33000</name>
</gene>
<comment type="caution">
    <text evidence="7">The sequence shown here is derived from an EMBL/GenBank/DDBJ whole genome shotgun (WGS) entry which is preliminary data.</text>
</comment>
<evidence type="ECO:0000313" key="8">
    <source>
        <dbReference type="Proteomes" id="UP001499954"/>
    </source>
</evidence>
<evidence type="ECO:0000259" key="6">
    <source>
        <dbReference type="SMART" id="SM00829"/>
    </source>
</evidence>
<dbReference type="SMART" id="SM00829">
    <property type="entry name" value="PKS_ER"/>
    <property type="match status" value="1"/>
</dbReference>
<keyword evidence="2 5" id="KW-0479">Metal-binding</keyword>